<dbReference type="InterPro" id="IPR047717">
    <property type="entry name" value="CC_star_Cory"/>
</dbReference>
<gene>
    <name evidence="1" type="ordered locus">WS1547</name>
</gene>
<dbReference type="InterPro" id="IPR058303">
    <property type="entry name" value="DUF7990"/>
</dbReference>
<dbReference type="STRING" id="273121.WS1547"/>
<proteinExistence type="predicted"/>
<dbReference type="Pfam" id="PF25952">
    <property type="entry name" value="DUF7990"/>
    <property type="match status" value="1"/>
</dbReference>
<organism evidence="2">
    <name type="scientific">Wolinella succinogenes (strain ATCC 29543 / DSM 1740 / CCUG 13145 / JCM 31913 / LMG 7466 / NCTC 11488 / FDC 602W)</name>
    <name type="common">Vibrio succinogenes</name>
    <dbReference type="NCBI Taxonomy" id="273121"/>
    <lineage>
        <taxon>Bacteria</taxon>
        <taxon>Pseudomonadati</taxon>
        <taxon>Campylobacterota</taxon>
        <taxon>Epsilonproteobacteria</taxon>
        <taxon>Campylobacterales</taxon>
        <taxon>Helicobacteraceae</taxon>
        <taxon>Wolinella</taxon>
    </lineage>
</organism>
<dbReference type="AlphaFoldDB" id="Q7MR99"/>
<protein>
    <recommendedName>
        <fullName evidence="3">DNA helicase</fullName>
    </recommendedName>
</protein>
<sequence>MKLIHKFVAFSKGLDEYYASSYRGVLAKSQKEIDDFFMIITFSEMMGIPNPYELYTLELLPELMPKFHVWHQKVGLNESPFENFPCTCC</sequence>
<dbReference type="NCBIfam" id="NF041419">
    <property type="entry name" value="CC_star_Cory"/>
    <property type="match status" value="1"/>
</dbReference>
<dbReference type="eggNOG" id="ENOG5032S6W">
    <property type="taxonomic scope" value="Bacteria"/>
</dbReference>
<dbReference type="HOGENOM" id="CLU_176775_1_0_7"/>
<dbReference type="KEGG" id="wsu:WS1547"/>
<name>Q7MR99_WOLSU</name>
<evidence type="ECO:0000313" key="2">
    <source>
        <dbReference type="Proteomes" id="UP000000422"/>
    </source>
</evidence>
<evidence type="ECO:0008006" key="3">
    <source>
        <dbReference type="Google" id="ProtNLM"/>
    </source>
</evidence>
<keyword evidence="2" id="KW-1185">Reference proteome</keyword>
<evidence type="ECO:0000313" key="1">
    <source>
        <dbReference type="EMBL" id="CAE10590.1"/>
    </source>
</evidence>
<dbReference type="RefSeq" id="WP_011139374.1">
    <property type="nucleotide sequence ID" value="NC_005090.1"/>
</dbReference>
<dbReference type="EMBL" id="BX571661">
    <property type="protein sequence ID" value="CAE10590.1"/>
    <property type="molecule type" value="Genomic_DNA"/>
</dbReference>
<dbReference type="Proteomes" id="UP000000422">
    <property type="component" value="Chromosome"/>
</dbReference>
<reference evidence="1 2" key="1">
    <citation type="journal article" date="2003" name="Proc. Natl. Acad. Sci. U.S.A.">
        <title>Complete genome sequence and analysis of Wolinella succinogenes.</title>
        <authorList>
            <person name="Baar C."/>
            <person name="Eppinger M."/>
            <person name="Raddatz G."/>
            <person name="Simon JM."/>
            <person name="Lanz C."/>
            <person name="Klimmek O."/>
            <person name="Nandakumar R."/>
            <person name="Gross R."/>
            <person name="Rosinus A."/>
            <person name="Keller H."/>
            <person name="Jagtap P."/>
            <person name="Linke B."/>
            <person name="Meyer F."/>
            <person name="Lederer H."/>
            <person name="Schuster S.C."/>
        </authorList>
    </citation>
    <scope>NUCLEOTIDE SEQUENCE [LARGE SCALE GENOMIC DNA]</scope>
    <source>
        <strain evidence="2">ATCC 29543 / DSM 1740 / CCUG 13145 / JCM 31913 / LMG 7466 / NCTC 11488 / FDC 602W</strain>
    </source>
</reference>
<accession>Q7MR99</accession>